<dbReference type="GO" id="GO:0016746">
    <property type="term" value="F:acyltransferase activity"/>
    <property type="evidence" value="ECO:0007669"/>
    <property type="project" value="UniProtKB-KW"/>
</dbReference>
<evidence type="ECO:0000313" key="7">
    <source>
        <dbReference type="EMBL" id="MFD2672393.1"/>
    </source>
</evidence>
<comment type="pathway">
    <text evidence="2">Siderophore biosynthesis.</text>
</comment>
<accession>A0ABW5RBK2</accession>
<comment type="caution">
    <text evidence="7">The sequence shown here is derived from an EMBL/GenBank/DDBJ whole genome shotgun (WGS) entry which is preliminary data.</text>
</comment>
<evidence type="ECO:0000256" key="3">
    <source>
        <dbReference type="ARBA" id="ARBA00020586"/>
    </source>
</evidence>
<protein>
    <recommendedName>
        <fullName evidence="3">Lysine N-acyltransferase MbtK</fullName>
    </recommendedName>
    <alternativeName>
        <fullName evidence="5">Mycobactin synthase protein K</fullName>
    </alternativeName>
</protein>
<keyword evidence="7" id="KW-0012">Acyltransferase</keyword>
<dbReference type="Gene3D" id="3.40.630.30">
    <property type="match status" value="1"/>
</dbReference>
<evidence type="ECO:0000259" key="6">
    <source>
        <dbReference type="PROSITE" id="PS51186"/>
    </source>
</evidence>
<dbReference type="SUPFAM" id="SSF55729">
    <property type="entry name" value="Acyl-CoA N-acyltransferases (Nat)"/>
    <property type="match status" value="1"/>
</dbReference>
<organism evidence="7 8">
    <name type="scientific">Marinicrinis sediminis</name>
    <dbReference type="NCBI Taxonomy" id="1652465"/>
    <lineage>
        <taxon>Bacteria</taxon>
        <taxon>Bacillati</taxon>
        <taxon>Bacillota</taxon>
        <taxon>Bacilli</taxon>
        <taxon>Bacillales</taxon>
        <taxon>Paenibacillaceae</taxon>
    </lineage>
</organism>
<evidence type="ECO:0000256" key="2">
    <source>
        <dbReference type="ARBA" id="ARBA00004924"/>
    </source>
</evidence>
<dbReference type="PANTHER" id="PTHR31438">
    <property type="entry name" value="LYSINE N-ACYLTRANSFERASE C17G9.06C-RELATED"/>
    <property type="match status" value="1"/>
</dbReference>
<gene>
    <name evidence="7" type="ORF">ACFSUC_12535</name>
</gene>
<keyword evidence="8" id="KW-1185">Reference proteome</keyword>
<evidence type="ECO:0000256" key="4">
    <source>
        <dbReference type="ARBA" id="ARBA00023251"/>
    </source>
</evidence>
<comment type="function">
    <text evidence="1">Acyltransferase required for the direct transfer of medium- to long-chain fatty acyl moieties from a carrier protein (MbtL) on to the epsilon-amino group of lysine residue in the mycobactin core.</text>
</comment>
<keyword evidence="7" id="KW-0808">Transferase</keyword>
<dbReference type="EMBL" id="JBHUMM010000037">
    <property type="protein sequence ID" value="MFD2672393.1"/>
    <property type="molecule type" value="Genomic_DNA"/>
</dbReference>
<evidence type="ECO:0000256" key="1">
    <source>
        <dbReference type="ARBA" id="ARBA00003818"/>
    </source>
</evidence>
<evidence type="ECO:0000313" key="8">
    <source>
        <dbReference type="Proteomes" id="UP001597497"/>
    </source>
</evidence>
<dbReference type="PROSITE" id="PS51186">
    <property type="entry name" value="GNAT"/>
    <property type="match status" value="1"/>
</dbReference>
<dbReference type="SMART" id="SM01006">
    <property type="entry name" value="AlcB"/>
    <property type="match status" value="1"/>
</dbReference>
<dbReference type="RefSeq" id="WP_379929995.1">
    <property type="nucleotide sequence ID" value="NZ_JBHUMM010000037.1"/>
</dbReference>
<feature type="domain" description="N-acetyltransferase" evidence="6">
    <location>
        <begin position="5"/>
        <end position="168"/>
    </location>
</feature>
<dbReference type="Pfam" id="PF13523">
    <property type="entry name" value="Acetyltransf_8"/>
    <property type="match status" value="1"/>
</dbReference>
<dbReference type="PANTHER" id="PTHR31438:SF1">
    <property type="entry name" value="LYSINE N-ACYLTRANSFERASE C17G9.06C-RELATED"/>
    <property type="match status" value="1"/>
</dbReference>
<keyword evidence="4" id="KW-0046">Antibiotic resistance</keyword>
<dbReference type="InterPro" id="IPR019432">
    <property type="entry name" value="Acyltransferase_MbtK/IucB-like"/>
</dbReference>
<proteinExistence type="predicted"/>
<dbReference type="Proteomes" id="UP001597497">
    <property type="component" value="Unassembled WGS sequence"/>
</dbReference>
<dbReference type="InterPro" id="IPR016181">
    <property type="entry name" value="Acyl_CoA_acyltransferase"/>
</dbReference>
<sequence>MAERISFQPVRKERDLTMLHQWMHEPHVVPFWNLALSIEKYEAHLDRFLQDPHQQLHIGSVDSVPMSYFETYWVKDDVIGRCYDFHPEDQGVHLLIGPPAYLGKGYAQPLLQDMTTRLFQHEATEKVIAEPDVRNHKMIHIFQKCGYVPQREVALPDKQGLLMFCTRDTWRAALEGGNQS</sequence>
<name>A0ABW5RBK2_9BACL</name>
<reference evidence="8" key="1">
    <citation type="journal article" date="2019" name="Int. J. Syst. Evol. Microbiol.">
        <title>The Global Catalogue of Microorganisms (GCM) 10K type strain sequencing project: providing services to taxonomists for standard genome sequencing and annotation.</title>
        <authorList>
            <consortium name="The Broad Institute Genomics Platform"/>
            <consortium name="The Broad Institute Genome Sequencing Center for Infectious Disease"/>
            <person name="Wu L."/>
            <person name="Ma J."/>
        </authorList>
    </citation>
    <scope>NUCLEOTIDE SEQUENCE [LARGE SCALE GENOMIC DNA]</scope>
    <source>
        <strain evidence="8">KCTC 33676</strain>
    </source>
</reference>
<evidence type="ECO:0000256" key="5">
    <source>
        <dbReference type="ARBA" id="ARBA00031122"/>
    </source>
</evidence>
<dbReference type="InterPro" id="IPR000182">
    <property type="entry name" value="GNAT_dom"/>
</dbReference>